<proteinExistence type="predicted"/>
<evidence type="ECO:0000256" key="1">
    <source>
        <dbReference type="SAM" id="Phobius"/>
    </source>
</evidence>
<protein>
    <submittedName>
        <fullName evidence="2">Uncharacterized protein</fullName>
    </submittedName>
</protein>
<comment type="caution">
    <text evidence="2">The sequence shown here is derived from an EMBL/GenBank/DDBJ whole genome shotgun (WGS) entry which is preliminary data.</text>
</comment>
<reference evidence="2 3" key="1">
    <citation type="submission" date="2023-03" db="EMBL/GenBank/DDBJ databases">
        <title>Paludisphaera mucosa sp. nov. a novel planctomycete from northern fen.</title>
        <authorList>
            <person name="Ivanova A."/>
        </authorList>
    </citation>
    <scope>NUCLEOTIDE SEQUENCE [LARGE SCALE GENOMIC DNA]</scope>
    <source>
        <strain evidence="2 3">Pla2</strain>
    </source>
</reference>
<evidence type="ECO:0000313" key="2">
    <source>
        <dbReference type="EMBL" id="MDG3007649.1"/>
    </source>
</evidence>
<dbReference type="EMBL" id="JARRAG010000002">
    <property type="protein sequence ID" value="MDG3007649.1"/>
    <property type="molecule type" value="Genomic_DNA"/>
</dbReference>
<dbReference type="Proteomes" id="UP001216907">
    <property type="component" value="Unassembled WGS sequence"/>
</dbReference>
<sequence length="266" mass="28637">MLRERPPTQIPATAEYVLATIQDQHRHLAGIYEADPHTDLTAETTIAQWREADELTDWRGLARGLDAYWKLGRSRAEWKAVLKPARKRTLGGLSAFIAASGATRPEIEPIGFLGVPPCPAAGAFAIVRSALREAGFDADAITPDSPLEPFLRGGVLLTRFWRSIDSLAPGTLPTLRVDHPPLEKPLAACVIGFMVAAGVSFLGLLHSPFPFFGPLTAVLGTMTLLAIIALTAVLECHRSTYELGDLRTFKDLARALAAGARPSVGI</sequence>
<evidence type="ECO:0000313" key="3">
    <source>
        <dbReference type="Proteomes" id="UP001216907"/>
    </source>
</evidence>
<name>A0ABT6FJH2_9BACT</name>
<feature type="transmembrane region" description="Helical" evidence="1">
    <location>
        <begin position="211"/>
        <end position="234"/>
    </location>
</feature>
<gene>
    <name evidence="2" type="ORF">PZE19_28120</name>
</gene>
<feature type="transmembrane region" description="Helical" evidence="1">
    <location>
        <begin position="186"/>
        <end position="205"/>
    </location>
</feature>
<dbReference type="RefSeq" id="WP_277863923.1">
    <property type="nucleotide sequence ID" value="NZ_JARRAG010000002.1"/>
</dbReference>
<keyword evidence="1" id="KW-1133">Transmembrane helix</keyword>
<accession>A0ABT6FJH2</accession>
<keyword evidence="3" id="KW-1185">Reference proteome</keyword>
<keyword evidence="1" id="KW-0472">Membrane</keyword>
<keyword evidence="1" id="KW-0812">Transmembrane</keyword>
<organism evidence="2 3">
    <name type="scientific">Paludisphaera mucosa</name>
    <dbReference type="NCBI Taxonomy" id="3030827"/>
    <lineage>
        <taxon>Bacteria</taxon>
        <taxon>Pseudomonadati</taxon>
        <taxon>Planctomycetota</taxon>
        <taxon>Planctomycetia</taxon>
        <taxon>Isosphaerales</taxon>
        <taxon>Isosphaeraceae</taxon>
        <taxon>Paludisphaera</taxon>
    </lineage>
</organism>